<dbReference type="InterPro" id="IPR006083">
    <property type="entry name" value="PRK/URK"/>
</dbReference>
<dbReference type="Gene3D" id="3.40.50.300">
    <property type="entry name" value="P-loop containing nucleotide triphosphate hydrolases"/>
    <property type="match status" value="1"/>
</dbReference>
<name>A0A7S4NIE0_GUITH</name>
<dbReference type="PANTHER" id="PTHR10285">
    <property type="entry name" value="URIDINE KINASE"/>
    <property type="match status" value="1"/>
</dbReference>
<evidence type="ECO:0000313" key="3">
    <source>
        <dbReference type="EMBL" id="CAE2288205.1"/>
    </source>
</evidence>
<dbReference type="Gene3D" id="3.30.980.10">
    <property type="entry name" value="Threonyl-trna Synthetase, Chain A, domain 2"/>
    <property type="match status" value="1"/>
</dbReference>
<dbReference type="GO" id="GO:0005524">
    <property type="term" value="F:ATP binding"/>
    <property type="evidence" value="ECO:0007669"/>
    <property type="project" value="InterPro"/>
</dbReference>
<feature type="domain" description="Phosphoribulokinase/uridine kinase" evidence="2">
    <location>
        <begin position="245"/>
        <end position="447"/>
    </location>
</feature>
<dbReference type="EMBL" id="HBKN01013568">
    <property type="protein sequence ID" value="CAE2288205.1"/>
    <property type="molecule type" value="Transcribed_RNA"/>
</dbReference>
<comment type="subcellular location">
    <subcellularLocation>
        <location evidence="1">Plastid</location>
        <location evidence="1">Chloroplast</location>
    </subcellularLocation>
</comment>
<gene>
    <name evidence="3" type="ORF">GTHE00462_LOCUS10577</name>
</gene>
<proteinExistence type="predicted"/>
<dbReference type="InterPro" id="IPR018163">
    <property type="entry name" value="Thr/Ala-tRNA-synth_IIc_edit"/>
</dbReference>
<dbReference type="AlphaFoldDB" id="A0A7S4NIE0"/>
<sequence>MLRSASTMADAEHFEYLFGEDADLYRRTLRLLFSLACEKIFPDRSIQGGYSIANAYWYWIQGIEAVHHNELEMIKAEMLQLVARDVKVHEEKRPYKEVLQYFIEKEQFIAAKLLSSRIPIGGMVDVKVCMIEEKPHFRLSFFPVFESLGKLKKIPFDLQIYPKGGVMLTYGSRFVDQPAITSAILELREWSKKTGVNCSADLCDVEEGDGAQKLYIHACEVRLENKISELAKQIAKRAESNRLRVVCIAGPTASGKTTFSHKLSLALRTEGVSSMPLTVDHYYLPLDRQPKYQIRHNRADVDYDSIESMDVELVQEHIMALTHGETVMTPIYNMKTGYREHPGKEMKLEEGGTLIIEGIHALNPNYTSKIPENEKFKVYISPIMTLQLDDFNVCKTTDHRLARRMSRDYLFRGNNAAKTLSMWSNVRRGEHTWIFPHQNEADFIFNSAMHCELPILKGRLDQLLRTVPPDNDNFVKCSHLLAVLDTFPTWQESPVASTSILREFIGGSAFNVH</sequence>
<dbReference type="Pfam" id="PF00485">
    <property type="entry name" value="PRK"/>
    <property type="match status" value="1"/>
</dbReference>
<dbReference type="SUPFAM" id="SSF52540">
    <property type="entry name" value="P-loop containing nucleoside triphosphate hydrolases"/>
    <property type="match status" value="1"/>
</dbReference>
<protein>
    <recommendedName>
        <fullName evidence="2">Phosphoribulokinase/uridine kinase domain-containing protein</fullName>
    </recommendedName>
</protein>
<evidence type="ECO:0000259" key="2">
    <source>
        <dbReference type="Pfam" id="PF00485"/>
    </source>
</evidence>
<dbReference type="InterPro" id="IPR027417">
    <property type="entry name" value="P-loop_NTPase"/>
</dbReference>
<dbReference type="SUPFAM" id="SSF55186">
    <property type="entry name" value="ThrRS/AlaRS common domain"/>
    <property type="match status" value="1"/>
</dbReference>
<evidence type="ECO:0000256" key="1">
    <source>
        <dbReference type="ARBA" id="ARBA00004229"/>
    </source>
</evidence>
<reference evidence="3" key="1">
    <citation type="submission" date="2021-01" db="EMBL/GenBank/DDBJ databases">
        <authorList>
            <person name="Corre E."/>
            <person name="Pelletier E."/>
            <person name="Niang G."/>
            <person name="Scheremetjew M."/>
            <person name="Finn R."/>
            <person name="Kale V."/>
            <person name="Holt S."/>
            <person name="Cochrane G."/>
            <person name="Meng A."/>
            <person name="Brown T."/>
            <person name="Cohen L."/>
        </authorList>
    </citation>
    <scope>NUCLEOTIDE SEQUENCE</scope>
    <source>
        <strain evidence="3">CCMP 2712</strain>
    </source>
</reference>
<organism evidence="3">
    <name type="scientific">Guillardia theta</name>
    <name type="common">Cryptophyte</name>
    <name type="synonym">Cryptomonas phi</name>
    <dbReference type="NCBI Taxonomy" id="55529"/>
    <lineage>
        <taxon>Eukaryota</taxon>
        <taxon>Cryptophyceae</taxon>
        <taxon>Pyrenomonadales</taxon>
        <taxon>Geminigeraceae</taxon>
        <taxon>Guillardia</taxon>
    </lineage>
</organism>
<dbReference type="GO" id="GO:0016301">
    <property type="term" value="F:kinase activity"/>
    <property type="evidence" value="ECO:0007669"/>
    <property type="project" value="InterPro"/>
</dbReference>
<dbReference type="GO" id="GO:0009507">
    <property type="term" value="C:chloroplast"/>
    <property type="evidence" value="ECO:0007669"/>
    <property type="project" value="UniProtKB-SubCell"/>
</dbReference>
<accession>A0A7S4NIE0</accession>
<dbReference type="CDD" id="cd02028">
    <property type="entry name" value="UMPK_like"/>
    <property type="match status" value="1"/>
</dbReference>